<keyword evidence="2 5" id="KW-0812">Transmembrane</keyword>
<feature type="transmembrane region" description="Helical" evidence="5">
    <location>
        <begin position="638"/>
        <end position="658"/>
    </location>
</feature>
<sequence length="711" mass="82408">MNLFYLTILLYFEFGENFVQRGIEEVFTKVSHSCEKEKRSFICESQSFEISYLLLRDGLAQRKTNSWPAARTGELVRPTEFCLLPTGLPLVRKCNSIECTAEWEEMNYGNVTCIGYEDDKNALTFELQKLYKEIRHLRFDRISFAITSYFLNLLNRRCLKLTAADLEISLSLLRVITRSRNIQLLPQIVEIANFLLQSDNDATAKFSQLSGTPALLITLENYLIPMAKSVLPPQNCRSNFADGKHFGAENIKVFYTWPMCSDVTGIVVYKKSHMQSLKNDVNYDFQYIYLNQSFNDLLLQSNVDVVAYVPPELWKMAKKKRFRLKFSWYKNSNFFLNHTASDDQEMGSALLPAICSNKDFQPKYIPLPVDETNSNGHFQCFQWQGSFWRLAQPTTVENSTYLALCRNRVKATKKLSLENDKSTLSSNLNILRFVRSIIGCILSLFGLFCIFLTALFYENWRHQFSNKLLLNISAILLLVTSYFMLLNMPNIRAAIDHVEHPKRCIAVGAFFQYSMLVLFLWMLFIAVLQYKRYVRVFAAKVARHTIVGYALAAWCLPLIPTLLVTWLDSQSYMRSLHDRTEGHFMCHPSGFSWLLGILLPASSIMLICFGIFGYILWNIRRASKKFHSTLERDDVILHVHRSAILILVLSITWIFGLLGHMETFGFFEVLFCFTSTLQGFFLFAYFVVMDKNARQFWRKYLCAGNYTYSVE</sequence>
<evidence type="ECO:0000256" key="3">
    <source>
        <dbReference type="ARBA" id="ARBA00022989"/>
    </source>
</evidence>
<organism evidence="7 8">
    <name type="scientific">Musca domestica</name>
    <name type="common">House fly</name>
    <dbReference type="NCBI Taxonomy" id="7370"/>
    <lineage>
        <taxon>Eukaryota</taxon>
        <taxon>Metazoa</taxon>
        <taxon>Ecdysozoa</taxon>
        <taxon>Arthropoda</taxon>
        <taxon>Hexapoda</taxon>
        <taxon>Insecta</taxon>
        <taxon>Pterygota</taxon>
        <taxon>Neoptera</taxon>
        <taxon>Endopterygota</taxon>
        <taxon>Diptera</taxon>
        <taxon>Brachycera</taxon>
        <taxon>Muscomorpha</taxon>
        <taxon>Muscoidea</taxon>
        <taxon>Muscidae</taxon>
        <taxon>Musca</taxon>
    </lineage>
</organism>
<proteinExistence type="predicted"/>
<keyword evidence="4 5" id="KW-0472">Membrane</keyword>
<feature type="transmembrane region" description="Helical" evidence="5">
    <location>
        <begin position="546"/>
        <end position="567"/>
    </location>
</feature>
<keyword evidence="7" id="KW-1185">Reference proteome</keyword>
<reference evidence="8" key="1">
    <citation type="submission" date="2025-08" db="UniProtKB">
        <authorList>
            <consortium name="RefSeq"/>
        </authorList>
    </citation>
    <scope>IDENTIFICATION</scope>
    <source>
        <strain evidence="8">Aabys</strain>
        <tissue evidence="8">Whole body</tissue>
    </source>
</reference>
<feature type="transmembrane region" description="Helical" evidence="5">
    <location>
        <begin position="593"/>
        <end position="617"/>
    </location>
</feature>
<dbReference type="SUPFAM" id="SSF81321">
    <property type="entry name" value="Family A G protein-coupled receptor-like"/>
    <property type="match status" value="1"/>
</dbReference>
<feature type="transmembrane region" description="Helical" evidence="5">
    <location>
        <begin position="433"/>
        <end position="456"/>
    </location>
</feature>
<evidence type="ECO:0000256" key="4">
    <source>
        <dbReference type="ARBA" id="ARBA00023136"/>
    </source>
</evidence>
<evidence type="ECO:0000313" key="8">
    <source>
        <dbReference type="RefSeq" id="XP_058985994.1"/>
    </source>
</evidence>
<dbReference type="GeneID" id="131800590"/>
<keyword evidence="3 5" id="KW-1133">Transmembrane helix</keyword>
<dbReference type="PROSITE" id="PS50261">
    <property type="entry name" value="G_PROTEIN_RECEP_F2_4"/>
    <property type="match status" value="1"/>
</dbReference>
<dbReference type="Pfam" id="PF00002">
    <property type="entry name" value="7tm_2"/>
    <property type="match status" value="1"/>
</dbReference>
<evidence type="ECO:0000256" key="1">
    <source>
        <dbReference type="ARBA" id="ARBA00004141"/>
    </source>
</evidence>
<feature type="domain" description="G-protein coupled receptors family 2 profile 2" evidence="6">
    <location>
        <begin position="432"/>
        <end position="690"/>
    </location>
</feature>
<dbReference type="PANTHER" id="PTHR45692">
    <property type="entry name" value="G_PROTEIN_RECEP_F2_4 DOMAIN-CONTAINING PROTEIN"/>
    <property type="match status" value="1"/>
</dbReference>
<dbReference type="InterPro" id="IPR017981">
    <property type="entry name" value="GPCR_2-like_7TM"/>
</dbReference>
<dbReference type="RefSeq" id="XP_058985994.1">
    <property type="nucleotide sequence ID" value="XM_059130011.1"/>
</dbReference>
<dbReference type="Proteomes" id="UP001652621">
    <property type="component" value="Unplaced"/>
</dbReference>
<evidence type="ECO:0000259" key="6">
    <source>
        <dbReference type="PROSITE" id="PS50261"/>
    </source>
</evidence>
<accession>A0ABM3VJM2</accession>
<feature type="transmembrane region" description="Helical" evidence="5">
    <location>
        <begin position="664"/>
        <end position="688"/>
    </location>
</feature>
<protein>
    <submittedName>
        <fullName evidence="8">Adhesion G protein-coupled receptor L3-like</fullName>
    </submittedName>
</protein>
<comment type="subcellular location">
    <subcellularLocation>
        <location evidence="1">Membrane</location>
        <topology evidence="1">Multi-pass membrane protein</topology>
    </subcellularLocation>
</comment>
<evidence type="ECO:0000256" key="2">
    <source>
        <dbReference type="ARBA" id="ARBA00022692"/>
    </source>
</evidence>
<feature type="transmembrane region" description="Helical" evidence="5">
    <location>
        <begin position="505"/>
        <end position="525"/>
    </location>
</feature>
<evidence type="ECO:0000256" key="5">
    <source>
        <dbReference type="SAM" id="Phobius"/>
    </source>
</evidence>
<feature type="transmembrane region" description="Helical" evidence="5">
    <location>
        <begin position="468"/>
        <end position="485"/>
    </location>
</feature>
<dbReference type="Gene3D" id="1.20.1070.10">
    <property type="entry name" value="Rhodopsin 7-helix transmembrane proteins"/>
    <property type="match status" value="1"/>
</dbReference>
<evidence type="ECO:0000313" key="7">
    <source>
        <dbReference type="Proteomes" id="UP001652621"/>
    </source>
</evidence>
<name>A0ABM3VJM2_MUSDO</name>
<dbReference type="PANTHER" id="PTHR45692:SF1">
    <property type="entry name" value="G-PROTEIN COUPLED RECEPTORS FAMILY 2 PROFILE 2 DOMAIN-CONTAINING PROTEIN"/>
    <property type="match status" value="1"/>
</dbReference>
<gene>
    <name evidence="8" type="primary">LOC131800590</name>
</gene>
<dbReference type="InterPro" id="IPR000832">
    <property type="entry name" value="GPCR_2_secretin-like"/>
</dbReference>